<dbReference type="Proteomes" id="UP000429838">
    <property type="component" value="Unassembled WGS sequence"/>
</dbReference>
<evidence type="ECO:0000313" key="8">
    <source>
        <dbReference type="Proteomes" id="UP000319026"/>
    </source>
</evidence>
<dbReference type="EMBL" id="VWCJ01000042">
    <property type="protein sequence ID" value="KAA4989871.1"/>
    <property type="molecule type" value="Genomic_DNA"/>
</dbReference>
<evidence type="ECO:0000313" key="2">
    <source>
        <dbReference type="EMBL" id="KAA5203518.1"/>
    </source>
</evidence>
<gene>
    <name evidence="2" type="ORF">F2Z25_23630</name>
    <name evidence="1" type="ORF">F2Z89_23205</name>
    <name evidence="4" type="ORF">FSA03_06560</name>
    <name evidence="3" type="ORF">FSA06_11500</name>
    <name evidence="5" type="ORF">FSA08_10175</name>
</gene>
<protein>
    <recommendedName>
        <fullName evidence="11">NVEALA family protein</fullName>
    </recommendedName>
</protein>
<dbReference type="Proteomes" id="UP000315444">
    <property type="component" value="Unassembled WGS sequence"/>
</dbReference>
<proteinExistence type="predicted"/>
<dbReference type="AlphaFoldDB" id="A0A3E5CM42"/>
<reference evidence="4 8" key="2">
    <citation type="submission" date="2019-07" db="EMBL/GenBank/DDBJ databases">
        <title>Genome Sequencing of Bacteroides fragilis.</title>
        <authorList>
            <person name="Pinto K.M."/>
            <person name="Ruoff K.L."/>
            <person name="Price C.E."/>
            <person name="Valls R.A."/>
            <person name="O'Toole G.A."/>
        </authorList>
    </citation>
    <scope>NUCLEOTIDE SEQUENCE [LARGE SCALE GENOMIC DNA]</scope>
    <source>
        <strain evidence="4 8">AD135F_3B</strain>
    </source>
</reference>
<dbReference type="Proteomes" id="UP000319026">
    <property type="component" value="Unassembled WGS sequence"/>
</dbReference>
<name>A0A3E5CM42_BACFG</name>
<evidence type="ECO:0008006" key="11">
    <source>
        <dbReference type="Google" id="ProtNLM"/>
    </source>
</evidence>
<evidence type="ECO:0000313" key="6">
    <source>
        <dbReference type="Proteomes" id="UP000315444"/>
    </source>
</evidence>
<evidence type="ECO:0000313" key="4">
    <source>
        <dbReference type="EMBL" id="TWV51271.1"/>
    </source>
</evidence>
<evidence type="ECO:0000313" key="10">
    <source>
        <dbReference type="Proteomes" id="UP000460666"/>
    </source>
</evidence>
<dbReference type="EMBL" id="VOHY01000006">
    <property type="protein sequence ID" value="TWV74950.1"/>
    <property type="molecule type" value="Genomic_DNA"/>
</dbReference>
<comment type="caution">
    <text evidence="2">The sequence shown here is derived from an EMBL/GenBank/DDBJ whole genome shotgun (WGS) entry which is preliminary data.</text>
</comment>
<dbReference type="EMBL" id="VWAQ01000041">
    <property type="protein sequence ID" value="KAA5203518.1"/>
    <property type="molecule type" value="Genomic_DNA"/>
</dbReference>
<organism evidence="2 9">
    <name type="scientific">Bacteroides fragilis</name>
    <dbReference type="NCBI Taxonomy" id="817"/>
    <lineage>
        <taxon>Bacteria</taxon>
        <taxon>Pseudomonadati</taxon>
        <taxon>Bacteroidota</taxon>
        <taxon>Bacteroidia</taxon>
        <taxon>Bacteroidales</taxon>
        <taxon>Bacteroidaceae</taxon>
        <taxon>Bacteroides</taxon>
    </lineage>
</organism>
<evidence type="ECO:0000313" key="1">
    <source>
        <dbReference type="EMBL" id="KAA4989871.1"/>
    </source>
</evidence>
<dbReference type="Proteomes" id="UP000318041">
    <property type="component" value="Unassembled WGS sequence"/>
</dbReference>
<evidence type="ECO:0000313" key="5">
    <source>
        <dbReference type="EMBL" id="TWV74950.1"/>
    </source>
</evidence>
<dbReference type="Proteomes" id="UP000460666">
    <property type="component" value="Unassembled WGS sequence"/>
</dbReference>
<sequence length="77" mass="8337">MKNYMKLIFGLGLIALVGYWPAAKTPKRVNSLFLQNVEALAGSEHVTNLGCLGDGSVDCPINHIKVEYVVQGFSLGE</sequence>
<dbReference type="EMBL" id="VOHV01000004">
    <property type="protein sequence ID" value="TWV41652.1"/>
    <property type="molecule type" value="Genomic_DNA"/>
</dbReference>
<reference evidence="5 7" key="4">
    <citation type="submission" date="2019-08" db="EMBL/GenBank/DDBJ databases">
        <title>Genome sequencing of Bacteroides fragilis Sample_iSURF_9.</title>
        <authorList>
            <person name="Chandler J.E."/>
            <person name="Ruoff K.L."/>
            <person name="Price C.E."/>
            <person name="Valls R.A."/>
            <person name="O'Toole G.A."/>
        </authorList>
    </citation>
    <scope>NUCLEOTIDE SEQUENCE [LARGE SCALE GENOMIC DNA]</scope>
    <source>
        <strain evidence="5 7">CFPLTA004_1B</strain>
    </source>
</reference>
<reference evidence="9 10" key="1">
    <citation type="journal article" date="2019" name="Nat. Med.">
        <title>A library of human gut bacterial isolates paired with longitudinal multiomics data enables mechanistic microbiome research.</title>
        <authorList>
            <person name="Poyet M."/>
            <person name="Groussin M."/>
            <person name="Gibbons S.M."/>
            <person name="Avila-Pacheco J."/>
            <person name="Jiang X."/>
            <person name="Kearney S.M."/>
            <person name="Perrotta A.R."/>
            <person name="Berdy B."/>
            <person name="Zhao S."/>
            <person name="Lieberman T.D."/>
            <person name="Swanson P.K."/>
            <person name="Smith M."/>
            <person name="Roesemann S."/>
            <person name="Alexander J.E."/>
            <person name="Rich S.A."/>
            <person name="Livny J."/>
            <person name="Vlamakis H."/>
            <person name="Clish C."/>
            <person name="Bullock K."/>
            <person name="Deik A."/>
            <person name="Scott J."/>
            <person name="Pierce K.A."/>
            <person name="Xavier R.J."/>
            <person name="Alm E.J."/>
        </authorList>
    </citation>
    <scope>NUCLEOTIDE SEQUENCE [LARGE SCALE GENOMIC DNA]</scope>
    <source>
        <strain evidence="2 9">BIOML-A1</strain>
        <strain evidence="1 10">BIOML-A46</strain>
    </source>
</reference>
<dbReference type="KEGG" id="bfb:VU15_21495"/>
<evidence type="ECO:0000313" key="7">
    <source>
        <dbReference type="Proteomes" id="UP000318041"/>
    </source>
</evidence>
<reference evidence="3 6" key="3">
    <citation type="submission" date="2019-07" db="EMBL/GenBank/DDBJ databases">
        <title>Genome sequencing of Bacteroides fragilis.</title>
        <authorList>
            <person name="Galasyn E.V."/>
            <person name="Ruoff K.L."/>
            <person name="Price C.E."/>
            <person name="Valls R.A."/>
            <person name="O'Toole G.A."/>
        </authorList>
    </citation>
    <scope>NUCLEOTIDE SEQUENCE [LARGE SCALE GENOMIC DNA]</scope>
    <source>
        <strain evidence="3 6">AD135F_1B</strain>
    </source>
</reference>
<evidence type="ECO:0000313" key="9">
    <source>
        <dbReference type="Proteomes" id="UP000429838"/>
    </source>
</evidence>
<accession>A0A3E5CM42</accession>
<dbReference type="EMBL" id="VOHT01000002">
    <property type="protein sequence ID" value="TWV51271.1"/>
    <property type="molecule type" value="Genomic_DNA"/>
</dbReference>
<evidence type="ECO:0000313" key="3">
    <source>
        <dbReference type="EMBL" id="TWV41652.1"/>
    </source>
</evidence>